<evidence type="ECO:0000313" key="2">
    <source>
        <dbReference type="EMBL" id="GFP85840.1"/>
    </source>
</evidence>
<name>A0A830BE25_9LAMI</name>
<evidence type="ECO:0000256" key="1">
    <source>
        <dbReference type="SAM" id="MobiDB-lite"/>
    </source>
</evidence>
<dbReference type="AlphaFoldDB" id="A0A830BE25"/>
<protein>
    <submittedName>
        <fullName evidence="2">Uncharacterized protein</fullName>
    </submittedName>
</protein>
<reference evidence="2" key="1">
    <citation type="submission" date="2020-07" db="EMBL/GenBank/DDBJ databases">
        <title>Ethylene signaling mediates host invasion by parasitic plants.</title>
        <authorList>
            <person name="Yoshida S."/>
        </authorList>
    </citation>
    <scope>NUCLEOTIDE SEQUENCE</scope>
    <source>
        <strain evidence="2">Okayama</strain>
    </source>
</reference>
<dbReference type="EMBL" id="BMAC01000114">
    <property type="protein sequence ID" value="GFP85840.1"/>
    <property type="molecule type" value="Genomic_DNA"/>
</dbReference>
<organism evidence="2 3">
    <name type="scientific">Phtheirospermum japonicum</name>
    <dbReference type="NCBI Taxonomy" id="374723"/>
    <lineage>
        <taxon>Eukaryota</taxon>
        <taxon>Viridiplantae</taxon>
        <taxon>Streptophyta</taxon>
        <taxon>Embryophyta</taxon>
        <taxon>Tracheophyta</taxon>
        <taxon>Spermatophyta</taxon>
        <taxon>Magnoliopsida</taxon>
        <taxon>eudicotyledons</taxon>
        <taxon>Gunneridae</taxon>
        <taxon>Pentapetalae</taxon>
        <taxon>asterids</taxon>
        <taxon>lamiids</taxon>
        <taxon>Lamiales</taxon>
        <taxon>Orobanchaceae</taxon>
        <taxon>Orobanchaceae incertae sedis</taxon>
        <taxon>Phtheirospermum</taxon>
    </lineage>
</organism>
<sequence>MKPLCLAMLRKSYVLSKSLKVEQLSELPKRQRPQSRSTKQDVDGRERYDSLPIVNSNPVTKWSRVGARRRPRRTACLYVVRRATWSSQISVIVDNRCKFFHWFDPHVDELTRESNVTQMCAALQGGVGCLQGAIGTGFTFRNPLLEPDLDCGCLLVWALPVTLPFTLYVIHLPHVNLGFYVPFYCVTSLGLFKPGSVNTTSINFCVDILNIKFLDGVQLRLLRRPARNSAKPISGVSLDAPSTQCEALQGNRHDLCTIRAQPPIPPTPPPRMPNHVFQYSSSSARSLRLLCEQLAEAPVARPKVRLINQMPRRNTSQVPAFLVLGPPPRSADHRVVTRHHHARDQTYLEARL</sequence>
<evidence type="ECO:0000313" key="3">
    <source>
        <dbReference type="Proteomes" id="UP000653305"/>
    </source>
</evidence>
<comment type="caution">
    <text evidence="2">The sequence shown here is derived from an EMBL/GenBank/DDBJ whole genome shotgun (WGS) entry which is preliminary data.</text>
</comment>
<gene>
    <name evidence="2" type="ORF">PHJA_000727800</name>
</gene>
<keyword evidence="3" id="KW-1185">Reference proteome</keyword>
<feature type="region of interest" description="Disordered" evidence="1">
    <location>
        <begin position="25"/>
        <end position="44"/>
    </location>
</feature>
<accession>A0A830BE25</accession>
<proteinExistence type="predicted"/>
<dbReference type="Proteomes" id="UP000653305">
    <property type="component" value="Unassembled WGS sequence"/>
</dbReference>